<dbReference type="Pfam" id="PF00589">
    <property type="entry name" value="Phage_integrase"/>
    <property type="match status" value="1"/>
</dbReference>
<dbReference type="Gene3D" id="1.10.443.10">
    <property type="entry name" value="Intergrase catalytic core"/>
    <property type="match status" value="1"/>
</dbReference>
<dbReference type="Proteomes" id="UP001172743">
    <property type="component" value="Unassembled WGS sequence"/>
</dbReference>
<dbReference type="InterPro" id="IPR004107">
    <property type="entry name" value="Integrase_SAM-like_N"/>
</dbReference>
<evidence type="ECO:0000313" key="7">
    <source>
        <dbReference type="Proteomes" id="UP001172743"/>
    </source>
</evidence>
<keyword evidence="4" id="KW-0233">DNA recombination</keyword>
<organism evidence="6 7">
    <name type="scientific">Ureibacillus aquaedulcis</name>
    <dbReference type="NCBI Taxonomy" id="3058421"/>
    <lineage>
        <taxon>Bacteria</taxon>
        <taxon>Bacillati</taxon>
        <taxon>Bacillota</taxon>
        <taxon>Bacilli</taxon>
        <taxon>Bacillales</taxon>
        <taxon>Caryophanaceae</taxon>
        <taxon>Ureibacillus</taxon>
    </lineage>
</organism>
<evidence type="ECO:0000256" key="4">
    <source>
        <dbReference type="ARBA" id="ARBA00023172"/>
    </source>
</evidence>
<dbReference type="InterPro" id="IPR010998">
    <property type="entry name" value="Integrase_recombinase_N"/>
</dbReference>
<dbReference type="Gene3D" id="1.10.150.130">
    <property type="match status" value="1"/>
</dbReference>
<dbReference type="InterPro" id="IPR028259">
    <property type="entry name" value="AP2-like_int_N"/>
</dbReference>
<evidence type="ECO:0000259" key="5">
    <source>
        <dbReference type="PROSITE" id="PS51898"/>
    </source>
</evidence>
<evidence type="ECO:0000256" key="1">
    <source>
        <dbReference type="ARBA" id="ARBA00008857"/>
    </source>
</evidence>
<accession>A0ABT8GNV2</accession>
<name>A0ABT8GNV2_9BACL</name>
<dbReference type="CDD" id="cd01189">
    <property type="entry name" value="INT_ICEBs1_C_like"/>
    <property type="match status" value="1"/>
</dbReference>
<evidence type="ECO:0000313" key="6">
    <source>
        <dbReference type="EMBL" id="MDN4493100.1"/>
    </source>
</evidence>
<dbReference type="InterPro" id="IPR002104">
    <property type="entry name" value="Integrase_catalytic"/>
</dbReference>
<dbReference type="PANTHER" id="PTHR30629:SF2">
    <property type="entry name" value="PROPHAGE INTEGRASE INTS-RELATED"/>
    <property type="match status" value="1"/>
</dbReference>
<dbReference type="InterPro" id="IPR013762">
    <property type="entry name" value="Integrase-like_cat_sf"/>
</dbReference>
<dbReference type="InterPro" id="IPR011010">
    <property type="entry name" value="DNA_brk_join_enz"/>
</dbReference>
<dbReference type="EMBL" id="JAUHTQ010000003">
    <property type="protein sequence ID" value="MDN4493100.1"/>
    <property type="molecule type" value="Genomic_DNA"/>
</dbReference>
<sequence length="387" mass="45313">MSKQTSIKSYKLKNNETRYMFQIYIGVDPLTGKEQSTTRRGFKTKKEAKDALVALKVEIKNGTFKKRAIETYQDLYDIWVNDYENTVQDSTFLKTTRIFNNHILPTMGNYKIDKIDVETCQKHVNQWAKELKRFNMVKAYAAKVLKFAMKRGYIQINPFDLVEIPIVKKQVSLEEDEEDDGNFYTREQLVELLNSFEQEGNLKRYAFFHLLSFSGMRKSEAFALMWKDINFVNNEIRITKAVARGKQGLYLGPTKNGLPRTIKLDNTTMQLLKDWKKQQAKKHLQLGLNTMQKNQLVFPSTKNALHEPNKTYRWLKHVLEKYKLEAITTHGLRHTHCSLLFEAGATIKEVQYRLGHKDVKTTLEVYTHVTKKAKAETIDKFEKYLTE</sequence>
<evidence type="ECO:0000256" key="3">
    <source>
        <dbReference type="ARBA" id="ARBA00023125"/>
    </source>
</evidence>
<gene>
    <name evidence="6" type="ORF">QYB95_06055</name>
</gene>
<evidence type="ECO:0000256" key="2">
    <source>
        <dbReference type="ARBA" id="ARBA00022908"/>
    </source>
</evidence>
<comment type="caution">
    <text evidence="6">The sequence shown here is derived from an EMBL/GenBank/DDBJ whole genome shotgun (WGS) entry which is preliminary data.</text>
</comment>
<dbReference type="Pfam" id="PF14659">
    <property type="entry name" value="Phage_int_SAM_3"/>
    <property type="match status" value="1"/>
</dbReference>
<reference evidence="6" key="1">
    <citation type="submission" date="2023-07" db="EMBL/GenBank/DDBJ databases">
        <title>Ureibacillus sp. isolated from freshwater well.</title>
        <authorList>
            <person name="Kirdat K."/>
            <person name="Bhatt A."/>
            <person name="Teware R."/>
            <person name="Bhavsar Y."/>
            <person name="Yadav A."/>
        </authorList>
    </citation>
    <scope>NUCLEOTIDE SEQUENCE</scope>
    <source>
        <strain evidence="6">BA0131</strain>
    </source>
</reference>
<comment type="similarity">
    <text evidence="1">Belongs to the 'phage' integrase family.</text>
</comment>
<protein>
    <submittedName>
        <fullName evidence="6">Site-specific integrase</fullName>
    </submittedName>
</protein>
<keyword evidence="3" id="KW-0238">DNA-binding</keyword>
<dbReference type="InterPro" id="IPR050808">
    <property type="entry name" value="Phage_Integrase"/>
</dbReference>
<keyword evidence="2" id="KW-0229">DNA integration</keyword>
<dbReference type="PROSITE" id="PS51898">
    <property type="entry name" value="TYR_RECOMBINASE"/>
    <property type="match status" value="1"/>
</dbReference>
<dbReference type="Pfam" id="PF14657">
    <property type="entry name" value="Arm-DNA-bind_4"/>
    <property type="match status" value="1"/>
</dbReference>
<proteinExistence type="inferred from homology"/>
<dbReference type="RefSeq" id="WP_301137394.1">
    <property type="nucleotide sequence ID" value="NZ_JAUHTQ010000003.1"/>
</dbReference>
<keyword evidence="7" id="KW-1185">Reference proteome</keyword>
<dbReference type="SUPFAM" id="SSF56349">
    <property type="entry name" value="DNA breaking-rejoining enzymes"/>
    <property type="match status" value="1"/>
</dbReference>
<dbReference type="PANTHER" id="PTHR30629">
    <property type="entry name" value="PROPHAGE INTEGRASE"/>
    <property type="match status" value="1"/>
</dbReference>
<feature type="domain" description="Tyr recombinase" evidence="5">
    <location>
        <begin position="179"/>
        <end position="379"/>
    </location>
</feature>